<keyword evidence="3" id="KW-1185">Reference proteome</keyword>
<feature type="region of interest" description="Disordered" evidence="1">
    <location>
        <begin position="1"/>
        <end position="52"/>
    </location>
</feature>
<gene>
    <name evidence="2" type="ORF">LV75_005062</name>
</gene>
<sequence length="52" mass="5547">MTPAPPKGKTAPVVFSHPTTEDRGVTKNPGSAPMPRFESSSDSPRVPDWSNP</sequence>
<dbReference type="RefSeq" id="WP_253889463.1">
    <property type="nucleotide sequence ID" value="NZ_BAAAVB010000008.1"/>
</dbReference>
<organism evidence="2 3">
    <name type="scientific">Actinokineospora diospyrosa</name>
    <dbReference type="NCBI Taxonomy" id="103728"/>
    <lineage>
        <taxon>Bacteria</taxon>
        <taxon>Bacillati</taxon>
        <taxon>Actinomycetota</taxon>
        <taxon>Actinomycetes</taxon>
        <taxon>Pseudonocardiales</taxon>
        <taxon>Pseudonocardiaceae</taxon>
        <taxon>Actinokineospora</taxon>
    </lineage>
</organism>
<evidence type="ECO:0000256" key="1">
    <source>
        <dbReference type="SAM" id="MobiDB-lite"/>
    </source>
</evidence>
<comment type="caution">
    <text evidence="2">The sequence shown here is derived from an EMBL/GenBank/DDBJ whole genome shotgun (WGS) entry which is preliminary data.</text>
</comment>
<proteinExistence type="predicted"/>
<name>A0ABT1IK00_9PSEU</name>
<protein>
    <submittedName>
        <fullName evidence="2">Uncharacterized protein</fullName>
    </submittedName>
</protein>
<accession>A0ABT1IK00</accession>
<reference evidence="2 3" key="1">
    <citation type="submission" date="2022-06" db="EMBL/GenBank/DDBJ databases">
        <title>Genomic Encyclopedia of Archaeal and Bacterial Type Strains, Phase II (KMG-II): from individual species to whole genera.</title>
        <authorList>
            <person name="Goeker M."/>
        </authorList>
    </citation>
    <scope>NUCLEOTIDE SEQUENCE [LARGE SCALE GENOMIC DNA]</scope>
    <source>
        <strain evidence="2 3">DSM 44255</strain>
    </source>
</reference>
<evidence type="ECO:0000313" key="3">
    <source>
        <dbReference type="Proteomes" id="UP001205185"/>
    </source>
</evidence>
<dbReference type="Proteomes" id="UP001205185">
    <property type="component" value="Unassembled WGS sequence"/>
</dbReference>
<evidence type="ECO:0000313" key="2">
    <source>
        <dbReference type="EMBL" id="MCP2272536.1"/>
    </source>
</evidence>
<dbReference type="EMBL" id="JAMTCO010000013">
    <property type="protein sequence ID" value="MCP2272536.1"/>
    <property type="molecule type" value="Genomic_DNA"/>
</dbReference>